<evidence type="ECO:0000313" key="3">
    <source>
        <dbReference type="EMBL" id="RDJ97751.1"/>
    </source>
</evidence>
<dbReference type="Proteomes" id="UP000254875">
    <property type="component" value="Unassembled WGS sequence"/>
</dbReference>
<keyword evidence="2" id="KW-0472">Membrane</keyword>
<dbReference type="OrthoDB" id="5608857at2"/>
<dbReference type="AlphaFoldDB" id="A0A370MWJ8"/>
<sequence>MHGVSGVTAREDGLVLLTLLIALMLISIALAGALDVWSLERQRERERQLLFVGDQYRLAILRYYRAGRVLPASIDDLLEDTRVPVPLHHLRQAYPDPITGKNDWVFMRQGDRIYGVHSSSTDVPIKHAGFPLRHEDFEDQKTYDGWKFFYLPPVMRNYSNTDALKAPPKPATTFDPMNGNLPSFNGRSAGGLR</sequence>
<keyword evidence="2" id="KW-1133">Transmembrane helix</keyword>
<accession>A0A370MWJ8</accession>
<evidence type="ECO:0000313" key="4">
    <source>
        <dbReference type="Proteomes" id="UP000254875"/>
    </source>
</evidence>
<dbReference type="EMBL" id="QHKS01000047">
    <property type="protein sequence ID" value="RDJ97751.1"/>
    <property type="molecule type" value="Genomic_DNA"/>
</dbReference>
<protein>
    <recommendedName>
        <fullName evidence="5">Type II secretory pathway, pseudopilin PulG</fullName>
    </recommendedName>
</protein>
<keyword evidence="4" id="KW-1185">Reference proteome</keyword>
<gene>
    <name evidence="3" type="ORF">DLM46_36435</name>
</gene>
<feature type="region of interest" description="Disordered" evidence="1">
    <location>
        <begin position="170"/>
        <end position="193"/>
    </location>
</feature>
<evidence type="ECO:0008006" key="5">
    <source>
        <dbReference type="Google" id="ProtNLM"/>
    </source>
</evidence>
<comment type="caution">
    <text evidence="3">The sequence shown here is derived from an EMBL/GenBank/DDBJ whole genome shotgun (WGS) entry which is preliminary data.</text>
</comment>
<keyword evidence="2" id="KW-0812">Transmembrane</keyword>
<feature type="transmembrane region" description="Helical" evidence="2">
    <location>
        <begin position="14"/>
        <end position="37"/>
    </location>
</feature>
<evidence type="ECO:0000256" key="1">
    <source>
        <dbReference type="SAM" id="MobiDB-lite"/>
    </source>
</evidence>
<name>A0A370MWJ8_9BURK</name>
<evidence type="ECO:0000256" key="2">
    <source>
        <dbReference type="SAM" id="Phobius"/>
    </source>
</evidence>
<proteinExistence type="predicted"/>
<reference evidence="4" key="1">
    <citation type="submission" date="2018-05" db="EMBL/GenBank/DDBJ databases">
        <authorList>
            <person name="Feng T."/>
        </authorList>
    </citation>
    <scope>NUCLEOTIDE SEQUENCE [LARGE SCALE GENOMIC DNA]</scope>
    <source>
        <strain evidence="4">S27</strain>
    </source>
</reference>
<organism evidence="3 4">
    <name type="scientific">Paraburkholderia lacunae</name>
    <dbReference type="NCBI Taxonomy" id="2211104"/>
    <lineage>
        <taxon>Bacteria</taxon>
        <taxon>Pseudomonadati</taxon>
        <taxon>Pseudomonadota</taxon>
        <taxon>Betaproteobacteria</taxon>
        <taxon>Burkholderiales</taxon>
        <taxon>Burkholderiaceae</taxon>
        <taxon>Paraburkholderia</taxon>
    </lineage>
</organism>